<evidence type="ECO:0000313" key="3">
    <source>
        <dbReference type="Proteomes" id="UP000777438"/>
    </source>
</evidence>
<keyword evidence="3" id="KW-1185">Reference proteome</keyword>
<dbReference type="EMBL" id="JAGPYM010000059">
    <property type="protein sequence ID" value="KAH6871146.1"/>
    <property type="molecule type" value="Genomic_DNA"/>
</dbReference>
<feature type="transmembrane region" description="Helical" evidence="1">
    <location>
        <begin position="12"/>
        <end position="33"/>
    </location>
</feature>
<evidence type="ECO:0000313" key="2">
    <source>
        <dbReference type="EMBL" id="KAH6871146.1"/>
    </source>
</evidence>
<proteinExistence type="predicted"/>
<feature type="transmembrane region" description="Helical" evidence="1">
    <location>
        <begin position="127"/>
        <end position="147"/>
    </location>
</feature>
<name>A0A9P8VQV8_9HYPO</name>
<dbReference type="OrthoDB" id="9909019at2759"/>
<keyword evidence="1" id="KW-1133">Transmembrane helix</keyword>
<keyword evidence="1" id="KW-0472">Membrane</keyword>
<keyword evidence="1" id="KW-0812">Transmembrane</keyword>
<dbReference type="AlphaFoldDB" id="A0A9P8VQV8"/>
<protein>
    <submittedName>
        <fullName evidence="2">Uncharacterized protein</fullName>
    </submittedName>
</protein>
<accession>A0A9P8VQV8</accession>
<feature type="transmembrane region" description="Helical" evidence="1">
    <location>
        <begin position="470"/>
        <end position="491"/>
    </location>
</feature>
<dbReference type="Proteomes" id="UP000777438">
    <property type="component" value="Unassembled WGS sequence"/>
</dbReference>
<evidence type="ECO:0000256" key="1">
    <source>
        <dbReference type="SAM" id="Phobius"/>
    </source>
</evidence>
<organism evidence="2 3">
    <name type="scientific">Thelonectria olida</name>
    <dbReference type="NCBI Taxonomy" id="1576542"/>
    <lineage>
        <taxon>Eukaryota</taxon>
        <taxon>Fungi</taxon>
        <taxon>Dikarya</taxon>
        <taxon>Ascomycota</taxon>
        <taxon>Pezizomycotina</taxon>
        <taxon>Sordariomycetes</taxon>
        <taxon>Hypocreomycetidae</taxon>
        <taxon>Hypocreales</taxon>
        <taxon>Nectriaceae</taxon>
        <taxon>Thelonectria</taxon>
    </lineage>
</organism>
<reference evidence="2 3" key="1">
    <citation type="journal article" date="2021" name="Nat. Commun.">
        <title>Genetic determinants of endophytism in the Arabidopsis root mycobiome.</title>
        <authorList>
            <person name="Mesny F."/>
            <person name="Miyauchi S."/>
            <person name="Thiergart T."/>
            <person name="Pickel B."/>
            <person name="Atanasova L."/>
            <person name="Karlsson M."/>
            <person name="Huettel B."/>
            <person name="Barry K.W."/>
            <person name="Haridas S."/>
            <person name="Chen C."/>
            <person name="Bauer D."/>
            <person name="Andreopoulos W."/>
            <person name="Pangilinan J."/>
            <person name="LaButti K."/>
            <person name="Riley R."/>
            <person name="Lipzen A."/>
            <person name="Clum A."/>
            <person name="Drula E."/>
            <person name="Henrissat B."/>
            <person name="Kohler A."/>
            <person name="Grigoriev I.V."/>
            <person name="Martin F.M."/>
            <person name="Hacquard S."/>
        </authorList>
    </citation>
    <scope>NUCLEOTIDE SEQUENCE [LARGE SCALE GENOMIC DNA]</scope>
    <source>
        <strain evidence="2 3">MPI-CAGE-CH-0241</strain>
    </source>
</reference>
<sequence length="519" mass="57688">MSNLEFFTRLRLLGVLSLVTLFFGGLILVFIGVNSVTTVPWGLPSTTQSDVEYGDGRPFRFGAHLSTDAWLTFVGIGLTLVSYGFSEAYLHLLDWWYSGSKSSLGYRRCHSTLKGLRRLHLFMGPQYVLPLVCIAGLMGHTFGIILVDVWSSEVLDPDGFYIFPPKLKGVSDGHASPWLTDTAGLRFKPNQAFVHQFPPARDFRTDIIDLTGAYPREPPQRIAMTGVMLCPTAFQPFDFGDITSREIVMVANMTEEHGSFEMTRDHTGWMRTQTSNRDWFTDQPRLSINAVVDYRIVEPGKVQIQWARLGPWASNDCDGDSSIKSEPVARRLTYEMHYAVAEVKRGVVSRECDQIFGINILSHDDSPLVTERKDGSLPNFWNWVDAIISDEDSHMIDGVSAFVRAVMAGLVDESIQDFDSSALRLLATGDEPLGPENATSRTRLLPHGFSEYPFFSGQRMEGSTGCSSEAASVFLVLGCIALIVTLMRIWFGPAALPAWIGQHGYTLIEEKPGNLAAGY</sequence>
<feature type="transmembrane region" description="Helical" evidence="1">
    <location>
        <begin position="69"/>
        <end position="92"/>
    </location>
</feature>
<comment type="caution">
    <text evidence="2">The sequence shown here is derived from an EMBL/GenBank/DDBJ whole genome shotgun (WGS) entry which is preliminary data.</text>
</comment>
<gene>
    <name evidence="2" type="ORF">B0T10DRAFT_500808</name>
</gene>